<dbReference type="InterPro" id="IPR041805">
    <property type="entry name" value="ASMase/PPN1_MPP"/>
</dbReference>
<sequence>MKIVSLLLTLVCVMTFKVTHAKIGYFWHITDFHYDPLYTAQGDTRRHCRRADERGSSGHHRALGRLGDYSCDSSLELIQSALRYMRTRHSENVEFVLWTGDIVADQYSSNEDNRYQAIRNVTELLRMTFSSHFVFPVLGHTDPAPSETLTNLWSHWLPMEALQTLKNGGYYTIEQSHSKLRIVALNTNLFSLGEANGVHARRQWEWLDQVLEKATTNNEMVYIVGHAAPGSDSRYNAYSVDANTKYLRLVRRHARIIAGQFFGHLHVDTFRVIYDKEQPVSWAFLAPSVSPHHDPAGSSNPGLRLYKFDSDNGKVLDYTQFYLDLAVANRAGAGAGAGAVAGAEWVAEYNLTQYYVLRDVSAESLHHLADKLRIGTTQEMTMFYKYLRAYNVRHESADNCDGACAHQHFCAITCLEHIAYRQCVEAAASALAASGRSASLTAPLVNMILTLIISIVVL</sequence>
<reference evidence="14 15" key="1">
    <citation type="submission" date="2025-05" db="UniProtKB">
        <authorList>
            <consortium name="RefSeq"/>
        </authorList>
    </citation>
    <scope>IDENTIFICATION</scope>
    <source>
        <tissue evidence="14 15">Whole body</tissue>
    </source>
</reference>
<dbReference type="Proteomes" id="UP001652626">
    <property type="component" value="Chromosome 7"/>
</dbReference>
<dbReference type="Pfam" id="PF00149">
    <property type="entry name" value="Metallophos"/>
    <property type="match status" value="1"/>
</dbReference>
<keyword evidence="7" id="KW-0378">Hydrolase</keyword>
<dbReference type="AlphaFoldDB" id="A0A8B8HHI0"/>
<keyword evidence="4" id="KW-0964">Secreted</keyword>
<evidence type="ECO:0000256" key="8">
    <source>
        <dbReference type="ARBA" id="ARBA00022833"/>
    </source>
</evidence>
<comment type="similarity">
    <text evidence="3">Belongs to the acid sphingomyelinase family.</text>
</comment>
<dbReference type="GO" id="GO:0008081">
    <property type="term" value="F:phosphoric diester hydrolase activity"/>
    <property type="evidence" value="ECO:0007669"/>
    <property type="project" value="TreeGrafter"/>
</dbReference>
<feature type="domain" description="Calcineurin-like phosphoesterase" evidence="11">
    <location>
        <begin position="26"/>
        <end position="267"/>
    </location>
</feature>
<comment type="subcellular location">
    <subcellularLocation>
        <location evidence="2">Secreted</location>
    </subcellularLocation>
</comment>
<feature type="domain" description="Sphingomyelin phosphodiesterase C-terminal" evidence="12">
    <location>
        <begin position="278"/>
        <end position="427"/>
    </location>
</feature>
<evidence type="ECO:0000256" key="3">
    <source>
        <dbReference type="ARBA" id="ARBA00008234"/>
    </source>
</evidence>
<comment type="cofactor">
    <cofactor evidence="1">
        <name>Zn(2+)</name>
        <dbReference type="ChEBI" id="CHEBI:29105"/>
    </cofactor>
</comment>
<keyword evidence="9" id="KW-0325">Glycoprotein</keyword>
<dbReference type="GO" id="GO:0046872">
    <property type="term" value="F:metal ion binding"/>
    <property type="evidence" value="ECO:0007669"/>
    <property type="project" value="UniProtKB-KW"/>
</dbReference>
<accession>A0A8B8HHI0</accession>
<evidence type="ECO:0000259" key="11">
    <source>
        <dbReference type="Pfam" id="PF00149"/>
    </source>
</evidence>
<dbReference type="InterPro" id="IPR045473">
    <property type="entry name" value="ASM_C"/>
</dbReference>
<keyword evidence="13" id="KW-1185">Reference proteome</keyword>
<evidence type="ECO:0000313" key="14">
    <source>
        <dbReference type="RefSeq" id="XP_026484292.2"/>
    </source>
</evidence>
<evidence type="ECO:0000256" key="2">
    <source>
        <dbReference type="ARBA" id="ARBA00004613"/>
    </source>
</evidence>
<proteinExistence type="inferred from homology"/>
<dbReference type="GO" id="GO:0005615">
    <property type="term" value="C:extracellular space"/>
    <property type="evidence" value="ECO:0007669"/>
    <property type="project" value="TreeGrafter"/>
</dbReference>
<keyword evidence="5" id="KW-0479">Metal-binding</keyword>
<evidence type="ECO:0000313" key="15">
    <source>
        <dbReference type="RefSeq" id="XP_026484293.2"/>
    </source>
</evidence>
<feature type="signal peptide" evidence="10">
    <location>
        <begin position="1"/>
        <end position="21"/>
    </location>
</feature>
<protein>
    <submittedName>
        <fullName evidence="14 15">Acid sphingomyelinase-like phosphodiesterase 3a</fullName>
    </submittedName>
</protein>
<dbReference type="CDD" id="cd00842">
    <property type="entry name" value="MPP_ASMase"/>
    <property type="match status" value="1"/>
</dbReference>
<evidence type="ECO:0000256" key="4">
    <source>
        <dbReference type="ARBA" id="ARBA00022525"/>
    </source>
</evidence>
<dbReference type="RefSeq" id="XP_026484292.2">
    <property type="nucleotide sequence ID" value="XM_026628507.2"/>
</dbReference>
<evidence type="ECO:0000256" key="9">
    <source>
        <dbReference type="ARBA" id="ARBA00023180"/>
    </source>
</evidence>
<evidence type="ECO:0000256" key="5">
    <source>
        <dbReference type="ARBA" id="ARBA00022723"/>
    </source>
</evidence>
<evidence type="ECO:0000256" key="10">
    <source>
        <dbReference type="SAM" id="SignalP"/>
    </source>
</evidence>
<dbReference type="Pfam" id="PF19272">
    <property type="entry name" value="ASMase_C"/>
    <property type="match status" value="1"/>
</dbReference>
<dbReference type="RefSeq" id="XP_026484293.2">
    <property type="nucleotide sequence ID" value="XM_026628508.2"/>
</dbReference>
<evidence type="ECO:0000256" key="1">
    <source>
        <dbReference type="ARBA" id="ARBA00001947"/>
    </source>
</evidence>
<evidence type="ECO:0000256" key="6">
    <source>
        <dbReference type="ARBA" id="ARBA00022729"/>
    </source>
</evidence>
<gene>
    <name evidence="14 15" type="primary">LOC113392211</name>
</gene>
<evidence type="ECO:0000259" key="12">
    <source>
        <dbReference type="Pfam" id="PF19272"/>
    </source>
</evidence>
<dbReference type="InterPro" id="IPR004843">
    <property type="entry name" value="Calcineurin-like_PHP"/>
</dbReference>
<keyword evidence="8" id="KW-0862">Zinc</keyword>
<dbReference type="OrthoDB" id="348678at2759"/>
<dbReference type="OMA" id="HQHMNAF"/>
<dbReference type="Gene3D" id="3.60.21.10">
    <property type="match status" value="1"/>
</dbReference>
<dbReference type="SUPFAM" id="SSF56300">
    <property type="entry name" value="Metallo-dependent phosphatases"/>
    <property type="match status" value="1"/>
</dbReference>
<organism evidence="13 15">
    <name type="scientific">Vanessa tameamea</name>
    <name type="common">Kamehameha butterfly</name>
    <dbReference type="NCBI Taxonomy" id="334116"/>
    <lineage>
        <taxon>Eukaryota</taxon>
        <taxon>Metazoa</taxon>
        <taxon>Ecdysozoa</taxon>
        <taxon>Arthropoda</taxon>
        <taxon>Hexapoda</taxon>
        <taxon>Insecta</taxon>
        <taxon>Pterygota</taxon>
        <taxon>Neoptera</taxon>
        <taxon>Endopterygota</taxon>
        <taxon>Lepidoptera</taxon>
        <taxon>Glossata</taxon>
        <taxon>Ditrysia</taxon>
        <taxon>Papilionoidea</taxon>
        <taxon>Nymphalidae</taxon>
        <taxon>Nymphalinae</taxon>
        <taxon>Vanessa</taxon>
    </lineage>
</organism>
<dbReference type="InterPro" id="IPR029052">
    <property type="entry name" value="Metallo-depent_PP-like"/>
</dbReference>
<name>A0A8B8HHI0_VANTA</name>
<evidence type="ECO:0000313" key="13">
    <source>
        <dbReference type="Proteomes" id="UP001652626"/>
    </source>
</evidence>
<feature type="chain" id="PRO_5044666650" evidence="10">
    <location>
        <begin position="22"/>
        <end position="458"/>
    </location>
</feature>
<dbReference type="GeneID" id="113392211"/>
<keyword evidence="6 10" id="KW-0732">Signal</keyword>
<dbReference type="PANTHER" id="PTHR10340:SF57">
    <property type="entry name" value="METALLOPHOS DOMAIN-CONTAINING PROTEIN"/>
    <property type="match status" value="1"/>
</dbReference>
<dbReference type="PANTHER" id="PTHR10340">
    <property type="entry name" value="SPHINGOMYELIN PHOSPHODIESTERASE"/>
    <property type="match status" value="1"/>
</dbReference>
<evidence type="ECO:0000256" key="7">
    <source>
        <dbReference type="ARBA" id="ARBA00022801"/>
    </source>
</evidence>